<dbReference type="SUPFAM" id="SSF51556">
    <property type="entry name" value="Metallo-dependent hydrolases"/>
    <property type="match status" value="1"/>
</dbReference>
<protein>
    <submittedName>
        <fullName evidence="3">Amidohydrolase</fullName>
    </submittedName>
</protein>
<feature type="domain" description="Amidohydrolase-related" evidence="2">
    <location>
        <begin position="149"/>
        <end position="383"/>
    </location>
</feature>
<evidence type="ECO:0000313" key="3">
    <source>
        <dbReference type="EMBL" id="SFQ23959.1"/>
    </source>
</evidence>
<keyword evidence="3" id="KW-0378">Hydrolase</keyword>
<dbReference type="InterPro" id="IPR006680">
    <property type="entry name" value="Amidohydro-rel"/>
</dbReference>
<dbReference type="PANTHER" id="PTHR21240:SF28">
    <property type="entry name" value="ISO-OROTATE DECARBOXYLASE (EUROFUNG)"/>
    <property type="match status" value="1"/>
</dbReference>
<dbReference type="GO" id="GO:0016831">
    <property type="term" value="F:carboxy-lyase activity"/>
    <property type="evidence" value="ECO:0007669"/>
    <property type="project" value="InterPro"/>
</dbReference>
<accession>A0A1I5WW94</accession>
<proteinExistence type="predicted"/>
<gene>
    <name evidence="3" type="ORF">SAMN05444277_10744</name>
</gene>
<keyword evidence="4" id="KW-1185">Reference proteome</keyword>
<dbReference type="Proteomes" id="UP000199031">
    <property type="component" value="Unassembled WGS sequence"/>
</dbReference>
<evidence type="ECO:0000259" key="2">
    <source>
        <dbReference type="Pfam" id="PF04909"/>
    </source>
</evidence>
<dbReference type="InterPro" id="IPR032465">
    <property type="entry name" value="ACMSD"/>
</dbReference>
<reference evidence="3 4" key="1">
    <citation type="submission" date="2016-10" db="EMBL/GenBank/DDBJ databases">
        <authorList>
            <person name="de Groot N.N."/>
        </authorList>
    </citation>
    <scope>NUCLEOTIDE SEQUENCE [LARGE SCALE GENOMIC DNA]</scope>
    <source>
        <strain evidence="3 4">DSM 28286</strain>
    </source>
</reference>
<dbReference type="InterPro" id="IPR032466">
    <property type="entry name" value="Metal_Hydrolase"/>
</dbReference>
<dbReference type="GO" id="GO:0016787">
    <property type="term" value="F:hydrolase activity"/>
    <property type="evidence" value="ECO:0007669"/>
    <property type="project" value="UniProtKB-KW"/>
</dbReference>
<dbReference type="AlphaFoldDB" id="A0A1I5WW94"/>
<dbReference type="EMBL" id="FOXQ01000007">
    <property type="protein sequence ID" value="SFQ23959.1"/>
    <property type="molecule type" value="Genomic_DNA"/>
</dbReference>
<dbReference type="Pfam" id="PF04909">
    <property type="entry name" value="Amidohydro_2"/>
    <property type="match status" value="1"/>
</dbReference>
<dbReference type="STRING" id="1465490.SAMN05444277_10744"/>
<dbReference type="Gene3D" id="3.20.20.140">
    <property type="entry name" value="Metal-dependent hydrolases"/>
    <property type="match status" value="1"/>
</dbReference>
<dbReference type="PANTHER" id="PTHR21240">
    <property type="entry name" value="2-AMINO-3-CARBOXYLMUCONATE-6-SEMIALDEHYDE DECARBOXYLASE"/>
    <property type="match status" value="1"/>
</dbReference>
<evidence type="ECO:0000256" key="1">
    <source>
        <dbReference type="ARBA" id="ARBA00023239"/>
    </source>
</evidence>
<name>A0A1I5WW94_9BACT</name>
<sequence>MRDFFYTGQSLFDYYQVEKWFYISVNNFQISMLKIAATLYMLGIIIPAFSQSNKMDFEQYDPVSTLVVPEHKLTKAKYPFIDVHNHQWNMGNGSLDGLIKDMDSLNLQVMVNLSGGNGNRLKQMIDNVNTQYPKRFIVFANINFDNVGAPGWTEKAVQQLEADVRNGANGLKIFKNLGFSVNDVSGKRVTIDDPRLDAIWEKCGQLKIPVLIHTADPAPFWQPMDEHNERWLELKTHPGRKRSDTDPAPWQTLINEQHNMFKKHPNTTFIAAHFGWYANDLAKLDSLLTALPNVVVEFGAVIAELGRQPRAAKAFFTKYQDRILFGKDSWVPSEYATYFRVLETEDEYFPYHKKYHAFWRMYGMGLPDDILKKVYYKNALRIVPGIDKSQFPED</sequence>
<keyword evidence="1" id="KW-0456">Lyase</keyword>
<dbReference type="GO" id="GO:0019748">
    <property type="term" value="P:secondary metabolic process"/>
    <property type="evidence" value="ECO:0007669"/>
    <property type="project" value="TreeGrafter"/>
</dbReference>
<organism evidence="3 4">
    <name type="scientific">Parafilimonas terrae</name>
    <dbReference type="NCBI Taxonomy" id="1465490"/>
    <lineage>
        <taxon>Bacteria</taxon>
        <taxon>Pseudomonadati</taxon>
        <taxon>Bacteroidota</taxon>
        <taxon>Chitinophagia</taxon>
        <taxon>Chitinophagales</taxon>
        <taxon>Chitinophagaceae</taxon>
        <taxon>Parafilimonas</taxon>
    </lineage>
</organism>
<dbReference type="GO" id="GO:0005737">
    <property type="term" value="C:cytoplasm"/>
    <property type="evidence" value="ECO:0007669"/>
    <property type="project" value="TreeGrafter"/>
</dbReference>
<evidence type="ECO:0000313" key="4">
    <source>
        <dbReference type="Proteomes" id="UP000199031"/>
    </source>
</evidence>